<proteinExistence type="predicted"/>
<evidence type="ECO:0000313" key="1">
    <source>
        <dbReference type="EMBL" id="KZS99991.1"/>
    </source>
</evidence>
<gene>
    <name evidence="1" type="ORF">LAESUDRAFT_578341</name>
</gene>
<evidence type="ECO:0000313" key="2">
    <source>
        <dbReference type="Proteomes" id="UP000076871"/>
    </source>
</evidence>
<dbReference type="OrthoDB" id="2782214at2759"/>
<dbReference type="GeneID" id="63820063"/>
<evidence type="ECO:0008006" key="3">
    <source>
        <dbReference type="Google" id="ProtNLM"/>
    </source>
</evidence>
<reference evidence="1 2" key="1">
    <citation type="journal article" date="2016" name="Mol. Biol. Evol.">
        <title>Comparative Genomics of Early-Diverging Mushroom-Forming Fungi Provides Insights into the Origins of Lignocellulose Decay Capabilities.</title>
        <authorList>
            <person name="Nagy L.G."/>
            <person name="Riley R."/>
            <person name="Tritt A."/>
            <person name="Adam C."/>
            <person name="Daum C."/>
            <person name="Floudas D."/>
            <person name="Sun H."/>
            <person name="Yadav J.S."/>
            <person name="Pangilinan J."/>
            <person name="Larsson K.H."/>
            <person name="Matsuura K."/>
            <person name="Barry K."/>
            <person name="Labutti K."/>
            <person name="Kuo R."/>
            <person name="Ohm R.A."/>
            <person name="Bhattacharya S.S."/>
            <person name="Shirouzu T."/>
            <person name="Yoshinaga Y."/>
            <person name="Martin F.M."/>
            <person name="Grigoriev I.V."/>
            <person name="Hibbett D.S."/>
        </authorList>
    </citation>
    <scope>NUCLEOTIDE SEQUENCE [LARGE SCALE GENOMIC DNA]</scope>
    <source>
        <strain evidence="1 2">93-53</strain>
    </source>
</reference>
<dbReference type="InParanoid" id="A0A165B0D0"/>
<dbReference type="AlphaFoldDB" id="A0A165B0D0"/>
<organism evidence="1 2">
    <name type="scientific">Laetiporus sulphureus 93-53</name>
    <dbReference type="NCBI Taxonomy" id="1314785"/>
    <lineage>
        <taxon>Eukaryota</taxon>
        <taxon>Fungi</taxon>
        <taxon>Dikarya</taxon>
        <taxon>Basidiomycota</taxon>
        <taxon>Agaricomycotina</taxon>
        <taxon>Agaricomycetes</taxon>
        <taxon>Polyporales</taxon>
        <taxon>Laetiporus</taxon>
    </lineage>
</organism>
<sequence length="116" mass="12903">MSQQVCQWDGCGILLDDTIATGCTRHLKQFHLQPLGPAMTGRCQWIVRRPDPPPGVPLQLHHTVCNRKIKYANFGKHVAFVHVRSTSPICLVCGTCFSRPDALRRHEHAGICPGPI</sequence>
<dbReference type="Proteomes" id="UP000076871">
    <property type="component" value="Unassembled WGS sequence"/>
</dbReference>
<name>A0A165B0D0_9APHY</name>
<dbReference type="RefSeq" id="XP_040757732.1">
    <property type="nucleotide sequence ID" value="XM_040903032.1"/>
</dbReference>
<protein>
    <recommendedName>
        <fullName evidence="3">C2H2-type domain-containing protein</fullName>
    </recommendedName>
</protein>
<accession>A0A165B0D0</accession>
<keyword evidence="2" id="KW-1185">Reference proteome</keyword>
<dbReference type="EMBL" id="KV427702">
    <property type="protein sequence ID" value="KZS99991.1"/>
    <property type="molecule type" value="Genomic_DNA"/>
</dbReference>